<protein>
    <submittedName>
        <fullName evidence="9">Putative acyl-CoA dehydrogenase oxidoreductase</fullName>
    </submittedName>
</protein>
<dbReference type="SUPFAM" id="SSF47203">
    <property type="entry name" value="Acyl-CoA dehydrogenase C-terminal domain-like"/>
    <property type="match status" value="1"/>
</dbReference>
<dbReference type="InterPro" id="IPR006091">
    <property type="entry name" value="Acyl-CoA_Oxase/DH_mid-dom"/>
</dbReference>
<keyword evidence="4" id="KW-0274">FAD</keyword>
<dbReference type="InterPro" id="IPR013786">
    <property type="entry name" value="AcylCoA_DH/ox_N"/>
</dbReference>
<dbReference type="Proteomes" id="UP000036959">
    <property type="component" value="Unassembled WGS sequence"/>
</dbReference>
<dbReference type="RefSeq" id="WP_050452632.1">
    <property type="nucleotide sequence ID" value="NZ_LFJJ01000021.1"/>
</dbReference>
<dbReference type="GO" id="GO:0016627">
    <property type="term" value="F:oxidoreductase activity, acting on the CH-CH group of donors"/>
    <property type="evidence" value="ECO:0007669"/>
    <property type="project" value="InterPro"/>
</dbReference>
<keyword evidence="10" id="KW-1185">Reference proteome</keyword>
<proteinExistence type="inferred from homology"/>
<reference evidence="10" key="1">
    <citation type="submission" date="2015-06" db="EMBL/GenBank/DDBJ databases">
        <title>Comparative genomics of Burkholderia leaf nodule symbionts.</title>
        <authorList>
            <person name="Carlier A."/>
            <person name="Eberl L."/>
            <person name="Pinto-Carbo M."/>
        </authorList>
    </citation>
    <scope>NUCLEOTIDE SEQUENCE [LARGE SCALE GENOMIC DNA]</scope>
    <source>
        <strain evidence="10">UZHbot4</strain>
    </source>
</reference>
<keyword evidence="3" id="KW-0285">Flavoprotein</keyword>
<dbReference type="EMBL" id="LFJJ01000021">
    <property type="protein sequence ID" value="KND61435.1"/>
    <property type="molecule type" value="Genomic_DNA"/>
</dbReference>
<dbReference type="InterPro" id="IPR052161">
    <property type="entry name" value="Mycobact_Acyl-CoA_DH"/>
</dbReference>
<dbReference type="Gene3D" id="1.20.140.10">
    <property type="entry name" value="Butyryl-CoA Dehydrogenase, subunit A, domain 3"/>
    <property type="match status" value="1"/>
</dbReference>
<evidence type="ECO:0000259" key="6">
    <source>
        <dbReference type="Pfam" id="PF00441"/>
    </source>
</evidence>
<evidence type="ECO:0000259" key="8">
    <source>
        <dbReference type="Pfam" id="PF02771"/>
    </source>
</evidence>
<dbReference type="GO" id="GO:0050660">
    <property type="term" value="F:flavin adenine dinucleotide binding"/>
    <property type="evidence" value="ECO:0007669"/>
    <property type="project" value="InterPro"/>
</dbReference>
<evidence type="ECO:0000259" key="7">
    <source>
        <dbReference type="Pfam" id="PF02770"/>
    </source>
</evidence>
<dbReference type="PATRIC" id="fig|242163.4.peg.3027"/>
<evidence type="ECO:0000256" key="3">
    <source>
        <dbReference type="ARBA" id="ARBA00022630"/>
    </source>
</evidence>
<dbReference type="GO" id="GO:0005886">
    <property type="term" value="C:plasma membrane"/>
    <property type="evidence" value="ECO:0007669"/>
    <property type="project" value="TreeGrafter"/>
</dbReference>
<keyword evidence="5" id="KW-0560">Oxidoreductase</keyword>
<gene>
    <name evidence="9" type="ORF">BVER_04353c</name>
</gene>
<feature type="domain" description="Acyl-CoA dehydrogenase/oxidase N-terminal" evidence="8">
    <location>
        <begin position="8"/>
        <end position="120"/>
    </location>
</feature>
<accession>A0A0L0MGK5</accession>
<feature type="domain" description="Acyl-CoA oxidase/dehydrogenase middle" evidence="7">
    <location>
        <begin position="125"/>
        <end position="219"/>
    </location>
</feature>
<dbReference type="Pfam" id="PF02770">
    <property type="entry name" value="Acyl-CoA_dh_M"/>
    <property type="match status" value="1"/>
</dbReference>
<dbReference type="FunFam" id="2.40.110.10:FF:000011">
    <property type="entry name" value="Acyl-CoA dehydrogenase FadE34"/>
    <property type="match status" value="1"/>
</dbReference>
<evidence type="ECO:0000313" key="10">
    <source>
        <dbReference type="Proteomes" id="UP000036959"/>
    </source>
</evidence>
<dbReference type="OrthoDB" id="9770681at2"/>
<sequence>MDLNYSPADDAFRADVRAWLGANLSHALRDKVLHHKRLFRDDYANWHKLLGARGWSAPAWPREYGGPGWDATQRHIWDEECARAGAPAVIPFGVSMVAPVLMKYGTDAQKSRYLPRILDGTDWWCQGYSELGSGSDLASLRPRAERRGDRYVVNGQKTWTTLGQHADMIFCLVRTDPQAKKQEGISFLLIDMKTPGITVRPIITLDEDHEVNEIFFDDVDVPLANLVGEENRGWTVAKYLLGHERTGIARVGQSKRELSFLKRLASNRTKNGEPLLNDPLFAAKVAALEIELMALEVTVQRVFASEGAGKGPGPEASMLKIKGTEVQQALTELMVEAIGPQAAAFDPAFLEGDREHNSATGDDEAAPLAAYYFNFRKTSIYGSSNEIQKNIIAQMILGL</sequence>
<comment type="cofactor">
    <cofactor evidence="1">
        <name>FAD</name>
        <dbReference type="ChEBI" id="CHEBI:57692"/>
    </cofactor>
</comment>
<evidence type="ECO:0000256" key="4">
    <source>
        <dbReference type="ARBA" id="ARBA00022827"/>
    </source>
</evidence>
<dbReference type="InterPro" id="IPR009100">
    <property type="entry name" value="AcylCoA_DH/oxidase_NM_dom_sf"/>
</dbReference>
<feature type="domain" description="Acyl-CoA dehydrogenase/oxidase C-terminal" evidence="6">
    <location>
        <begin position="231"/>
        <end position="396"/>
    </location>
</feature>
<dbReference type="Pfam" id="PF02771">
    <property type="entry name" value="Acyl-CoA_dh_N"/>
    <property type="match status" value="1"/>
</dbReference>
<dbReference type="Gene3D" id="2.40.110.10">
    <property type="entry name" value="Butyryl-CoA Dehydrogenase, subunit A, domain 2"/>
    <property type="match status" value="1"/>
</dbReference>
<evidence type="ECO:0000256" key="5">
    <source>
        <dbReference type="ARBA" id="ARBA00023002"/>
    </source>
</evidence>
<evidence type="ECO:0000256" key="2">
    <source>
        <dbReference type="ARBA" id="ARBA00009347"/>
    </source>
</evidence>
<comment type="caution">
    <text evidence="9">The sequence shown here is derived from an EMBL/GenBank/DDBJ whole genome shotgun (WGS) entry which is preliminary data.</text>
</comment>
<dbReference type="InterPro" id="IPR036250">
    <property type="entry name" value="AcylCo_DH-like_C"/>
</dbReference>
<dbReference type="InterPro" id="IPR046373">
    <property type="entry name" value="Acyl-CoA_Oxase/DH_mid-dom_sf"/>
</dbReference>
<dbReference type="InterPro" id="IPR009075">
    <property type="entry name" value="AcylCo_DH/oxidase_C"/>
</dbReference>
<evidence type="ECO:0000313" key="9">
    <source>
        <dbReference type="EMBL" id="KND61435.1"/>
    </source>
</evidence>
<dbReference type="AlphaFoldDB" id="A0A0L0MGK5"/>
<dbReference type="Pfam" id="PF00441">
    <property type="entry name" value="Acyl-CoA_dh_1"/>
    <property type="match status" value="1"/>
</dbReference>
<dbReference type="Gene3D" id="1.10.540.10">
    <property type="entry name" value="Acyl-CoA dehydrogenase/oxidase, N-terminal domain"/>
    <property type="match status" value="1"/>
</dbReference>
<dbReference type="InterPro" id="IPR037069">
    <property type="entry name" value="AcylCoA_DH/ox_N_sf"/>
</dbReference>
<dbReference type="SUPFAM" id="SSF56645">
    <property type="entry name" value="Acyl-CoA dehydrogenase NM domain-like"/>
    <property type="match status" value="1"/>
</dbReference>
<organism evidence="9 10">
    <name type="scientific">Candidatus Burkholderia verschuerenii</name>
    <dbReference type="NCBI Taxonomy" id="242163"/>
    <lineage>
        <taxon>Bacteria</taxon>
        <taxon>Pseudomonadati</taxon>
        <taxon>Pseudomonadota</taxon>
        <taxon>Betaproteobacteria</taxon>
        <taxon>Burkholderiales</taxon>
        <taxon>Burkholderiaceae</taxon>
        <taxon>Burkholderia</taxon>
    </lineage>
</organism>
<name>A0A0L0MGK5_9BURK</name>
<dbReference type="PANTHER" id="PTHR43292:SF3">
    <property type="entry name" value="ACYL-COA DEHYDROGENASE FADE29"/>
    <property type="match status" value="1"/>
</dbReference>
<evidence type="ECO:0000256" key="1">
    <source>
        <dbReference type="ARBA" id="ARBA00001974"/>
    </source>
</evidence>
<dbReference type="PANTHER" id="PTHR43292">
    <property type="entry name" value="ACYL-COA DEHYDROGENASE"/>
    <property type="match status" value="1"/>
</dbReference>
<comment type="similarity">
    <text evidence="2">Belongs to the acyl-CoA dehydrogenase family.</text>
</comment>